<evidence type="ECO:0000256" key="2">
    <source>
        <dbReference type="ARBA" id="ARBA00023015"/>
    </source>
</evidence>
<comment type="caution">
    <text evidence="6">The sequence shown here is derived from an EMBL/GenBank/DDBJ whole genome shotgun (WGS) entry which is preliminary data.</text>
</comment>
<evidence type="ECO:0000256" key="3">
    <source>
        <dbReference type="ARBA" id="ARBA00023125"/>
    </source>
</evidence>
<dbReference type="PANTHER" id="PTHR30363:SF4">
    <property type="entry name" value="GLYCEROL-3-PHOSPHATE REGULON REPRESSOR"/>
    <property type="match status" value="1"/>
</dbReference>
<protein>
    <submittedName>
        <fullName evidence="6">DeoR/GlpR family transcriptional regulator of sugar metabolism</fullName>
    </submittedName>
</protein>
<dbReference type="GO" id="GO:0003700">
    <property type="term" value="F:DNA-binding transcription factor activity"/>
    <property type="evidence" value="ECO:0007669"/>
    <property type="project" value="InterPro"/>
</dbReference>
<dbReference type="SMART" id="SM01134">
    <property type="entry name" value="DeoRC"/>
    <property type="match status" value="1"/>
</dbReference>
<keyword evidence="1" id="KW-0678">Repressor</keyword>
<keyword evidence="3" id="KW-0238">DNA-binding</keyword>
<dbReference type="EMBL" id="JACHXN010000017">
    <property type="protein sequence ID" value="MBB3148094.1"/>
    <property type="molecule type" value="Genomic_DNA"/>
</dbReference>
<dbReference type="PROSITE" id="PS00894">
    <property type="entry name" value="HTH_DEOR_1"/>
    <property type="match status" value="1"/>
</dbReference>
<evidence type="ECO:0000256" key="1">
    <source>
        <dbReference type="ARBA" id="ARBA00022491"/>
    </source>
</evidence>
<dbReference type="SUPFAM" id="SSF100950">
    <property type="entry name" value="NagB/RpiA/CoA transferase-like"/>
    <property type="match status" value="1"/>
</dbReference>
<dbReference type="PANTHER" id="PTHR30363">
    <property type="entry name" value="HTH-TYPE TRANSCRIPTIONAL REGULATOR SRLR-RELATED"/>
    <property type="match status" value="1"/>
</dbReference>
<dbReference type="InterPro" id="IPR050313">
    <property type="entry name" value="Carb_Metab_HTH_regulators"/>
</dbReference>
<dbReference type="RefSeq" id="WP_183663875.1">
    <property type="nucleotide sequence ID" value="NZ_JACHXN010000017.1"/>
</dbReference>
<dbReference type="InterPro" id="IPR014036">
    <property type="entry name" value="DeoR-like_C"/>
</dbReference>
<dbReference type="Pfam" id="PF08220">
    <property type="entry name" value="HTH_DeoR"/>
    <property type="match status" value="1"/>
</dbReference>
<dbReference type="InterPro" id="IPR001034">
    <property type="entry name" value="DeoR_HTH"/>
</dbReference>
<reference evidence="6 7" key="1">
    <citation type="submission" date="2020-08" db="EMBL/GenBank/DDBJ databases">
        <title>Genomic Encyclopedia of Type Strains, Phase III (KMG-III): the genomes of soil and plant-associated and newly described type strains.</title>
        <authorList>
            <person name="Whitman W."/>
        </authorList>
    </citation>
    <scope>NUCLEOTIDE SEQUENCE [LARGE SCALE GENOMIC DNA]</scope>
    <source>
        <strain evidence="6 7">CECT 7015</strain>
    </source>
</reference>
<dbReference type="GO" id="GO:0003677">
    <property type="term" value="F:DNA binding"/>
    <property type="evidence" value="ECO:0007669"/>
    <property type="project" value="UniProtKB-KW"/>
</dbReference>
<evidence type="ECO:0000256" key="4">
    <source>
        <dbReference type="ARBA" id="ARBA00023163"/>
    </source>
</evidence>
<dbReference type="Gene3D" id="3.40.50.1360">
    <property type="match status" value="1"/>
</dbReference>
<dbReference type="PROSITE" id="PS51000">
    <property type="entry name" value="HTH_DEOR_2"/>
    <property type="match status" value="1"/>
</dbReference>
<dbReference type="InterPro" id="IPR018356">
    <property type="entry name" value="Tscrpt_reg_HTH_DeoR_CS"/>
</dbReference>
<keyword evidence="4" id="KW-0804">Transcription</keyword>
<accession>A0A839UE06</accession>
<sequence length="268" mass="28394">MRSKERRSLLLHALHAGEVDVGVLADRLAVSASTVRRDLQRLSDENAVLRTYGGAVLATHGPEKTLDQRLEAQDLEKQAIASAAVELVKDGETLILDAGTTVLAFARLLRGRRLRVITTNLALLPVLANEPDIELIVVGGSVRALSMGTVGPLAIECMRRMTADRAFMSADGVVAGRGLCEASLDQAFVKSAMIEQSRDVVVLADATKLGRAEQSAWTALPRSWTLVTNAGPTDERVIALAASGAQPIIAQMGSAPKLAAGTTVSLQR</sequence>
<dbReference type="Pfam" id="PF00455">
    <property type="entry name" value="DeoRC"/>
    <property type="match status" value="1"/>
</dbReference>
<organism evidence="6 7">
    <name type="scientific">Phyllobacterium trifolii</name>
    <dbReference type="NCBI Taxonomy" id="300193"/>
    <lineage>
        <taxon>Bacteria</taxon>
        <taxon>Pseudomonadati</taxon>
        <taxon>Pseudomonadota</taxon>
        <taxon>Alphaproteobacteria</taxon>
        <taxon>Hyphomicrobiales</taxon>
        <taxon>Phyllobacteriaceae</taxon>
        <taxon>Phyllobacterium</taxon>
    </lineage>
</organism>
<dbReference type="AlphaFoldDB" id="A0A839UE06"/>
<evidence type="ECO:0000313" key="6">
    <source>
        <dbReference type="EMBL" id="MBB3148094.1"/>
    </source>
</evidence>
<keyword evidence="2" id="KW-0805">Transcription regulation</keyword>
<keyword evidence="7" id="KW-1185">Reference proteome</keyword>
<dbReference type="InterPro" id="IPR037171">
    <property type="entry name" value="NagB/RpiA_transferase-like"/>
</dbReference>
<feature type="domain" description="HTH deoR-type" evidence="5">
    <location>
        <begin position="2"/>
        <end position="57"/>
    </location>
</feature>
<name>A0A839UE06_9HYPH</name>
<dbReference type="Proteomes" id="UP000554520">
    <property type="component" value="Unassembled WGS sequence"/>
</dbReference>
<gene>
    <name evidence="6" type="ORF">FHS21_004537</name>
</gene>
<evidence type="ECO:0000313" key="7">
    <source>
        <dbReference type="Proteomes" id="UP000554520"/>
    </source>
</evidence>
<dbReference type="SUPFAM" id="SSF46785">
    <property type="entry name" value="Winged helix' DNA-binding domain"/>
    <property type="match status" value="1"/>
</dbReference>
<evidence type="ECO:0000259" key="5">
    <source>
        <dbReference type="PROSITE" id="PS51000"/>
    </source>
</evidence>
<dbReference type="PRINTS" id="PR00037">
    <property type="entry name" value="HTHLACR"/>
</dbReference>
<dbReference type="SMART" id="SM00420">
    <property type="entry name" value="HTH_DEOR"/>
    <property type="match status" value="1"/>
</dbReference>
<proteinExistence type="predicted"/>
<dbReference type="InterPro" id="IPR036390">
    <property type="entry name" value="WH_DNA-bd_sf"/>
</dbReference>